<keyword evidence="5" id="KW-0408">Iron</keyword>
<dbReference type="InterPro" id="IPR013785">
    <property type="entry name" value="Aldolase_TIM"/>
</dbReference>
<reference evidence="8" key="1">
    <citation type="submission" date="2018-05" db="EMBL/GenBank/DDBJ databases">
        <authorList>
            <person name="Lanie J.A."/>
            <person name="Ng W.-L."/>
            <person name="Kazmierczak K.M."/>
            <person name="Andrzejewski T.M."/>
            <person name="Davidsen T.M."/>
            <person name="Wayne K.J."/>
            <person name="Tettelin H."/>
            <person name="Glass J.I."/>
            <person name="Rusch D."/>
            <person name="Podicherti R."/>
            <person name="Tsui H.-C.T."/>
            <person name="Winkler M.E."/>
        </authorList>
    </citation>
    <scope>NUCLEOTIDE SEQUENCE</scope>
</reference>
<dbReference type="SUPFAM" id="SSF102114">
    <property type="entry name" value="Radical SAM enzymes"/>
    <property type="match status" value="1"/>
</dbReference>
<feature type="non-terminal residue" evidence="8">
    <location>
        <position position="281"/>
    </location>
</feature>
<keyword evidence="3" id="KW-0949">S-adenosyl-L-methionine</keyword>
<dbReference type="InterPro" id="IPR007197">
    <property type="entry name" value="rSAM"/>
</dbReference>
<evidence type="ECO:0000313" key="8">
    <source>
        <dbReference type="EMBL" id="SVD17081.1"/>
    </source>
</evidence>
<evidence type="ECO:0000259" key="7">
    <source>
        <dbReference type="PROSITE" id="PS51918"/>
    </source>
</evidence>
<accession>A0A382T6Z0</accession>
<dbReference type="CDD" id="cd01335">
    <property type="entry name" value="Radical_SAM"/>
    <property type="match status" value="1"/>
</dbReference>
<dbReference type="PANTHER" id="PTHR43787">
    <property type="entry name" value="FEMO COFACTOR BIOSYNTHESIS PROTEIN NIFB-RELATED"/>
    <property type="match status" value="1"/>
</dbReference>
<dbReference type="EMBL" id="UINC01133885">
    <property type="protein sequence ID" value="SVD17081.1"/>
    <property type="molecule type" value="Genomic_DNA"/>
</dbReference>
<sequence length="281" mass="32451">MHYYELEPENNTFKTISIQTTYMCQLKCSNCYLGDMLNNPRYPEVDIERFEDAMKRLRGRCDIRFIGAEPTLNKNLPKLIRIARNHRHRPSLLTNGLTLRREPYVKQLKDAGLNMLGLSMNGGLDDDMYQIFDNGKYAKQKMQALENCFKYRILPHINVIVDPSNIKVLKPLLNYIIEMAMKHNRRFSPMTFPVMLRLKSIGQIGNYMKTKTFSLSELADIASDLFKVKKEDVMTGDIVNGYCETRSVLYKFDTPNGTLLGKLTDWTVDDDGVPDAGSQRR</sequence>
<evidence type="ECO:0000256" key="5">
    <source>
        <dbReference type="ARBA" id="ARBA00023004"/>
    </source>
</evidence>
<dbReference type="PROSITE" id="PS51918">
    <property type="entry name" value="RADICAL_SAM"/>
    <property type="match status" value="1"/>
</dbReference>
<dbReference type="AlphaFoldDB" id="A0A382T6Z0"/>
<evidence type="ECO:0000256" key="2">
    <source>
        <dbReference type="ARBA" id="ARBA00022485"/>
    </source>
</evidence>
<gene>
    <name evidence="8" type="ORF">METZ01_LOCUS369935</name>
</gene>
<dbReference type="Gene3D" id="3.20.20.70">
    <property type="entry name" value="Aldolase class I"/>
    <property type="match status" value="1"/>
</dbReference>
<keyword evidence="6" id="KW-0411">Iron-sulfur</keyword>
<evidence type="ECO:0000256" key="3">
    <source>
        <dbReference type="ARBA" id="ARBA00022691"/>
    </source>
</evidence>
<keyword evidence="2" id="KW-0004">4Fe-4S</keyword>
<organism evidence="8">
    <name type="scientific">marine metagenome</name>
    <dbReference type="NCBI Taxonomy" id="408172"/>
    <lineage>
        <taxon>unclassified sequences</taxon>
        <taxon>metagenomes</taxon>
        <taxon>ecological metagenomes</taxon>
    </lineage>
</organism>
<proteinExistence type="predicted"/>
<dbReference type="InterPro" id="IPR058240">
    <property type="entry name" value="rSAM_sf"/>
</dbReference>
<dbReference type="SFLD" id="SFLDS00029">
    <property type="entry name" value="Radical_SAM"/>
    <property type="match status" value="1"/>
</dbReference>
<evidence type="ECO:0000256" key="1">
    <source>
        <dbReference type="ARBA" id="ARBA00001966"/>
    </source>
</evidence>
<evidence type="ECO:0000256" key="4">
    <source>
        <dbReference type="ARBA" id="ARBA00022723"/>
    </source>
</evidence>
<dbReference type="Pfam" id="PF04055">
    <property type="entry name" value="Radical_SAM"/>
    <property type="match status" value="1"/>
</dbReference>
<keyword evidence="4" id="KW-0479">Metal-binding</keyword>
<evidence type="ECO:0000256" key="6">
    <source>
        <dbReference type="ARBA" id="ARBA00023014"/>
    </source>
</evidence>
<comment type="cofactor">
    <cofactor evidence="1">
        <name>[4Fe-4S] cluster</name>
        <dbReference type="ChEBI" id="CHEBI:49883"/>
    </cofactor>
</comment>
<dbReference type="GO" id="GO:0051539">
    <property type="term" value="F:4 iron, 4 sulfur cluster binding"/>
    <property type="evidence" value="ECO:0007669"/>
    <property type="project" value="UniProtKB-KW"/>
</dbReference>
<name>A0A382T6Z0_9ZZZZ</name>
<protein>
    <recommendedName>
        <fullName evidence="7">Radical SAM core domain-containing protein</fullName>
    </recommendedName>
</protein>
<dbReference type="SFLD" id="SFLDG01067">
    <property type="entry name" value="SPASM/twitch_domain_containing"/>
    <property type="match status" value="1"/>
</dbReference>
<dbReference type="GO" id="GO:0003824">
    <property type="term" value="F:catalytic activity"/>
    <property type="evidence" value="ECO:0007669"/>
    <property type="project" value="InterPro"/>
</dbReference>
<dbReference type="GO" id="GO:0046872">
    <property type="term" value="F:metal ion binding"/>
    <property type="evidence" value="ECO:0007669"/>
    <property type="project" value="UniProtKB-KW"/>
</dbReference>
<feature type="domain" description="Radical SAM core" evidence="7">
    <location>
        <begin position="8"/>
        <end position="218"/>
    </location>
</feature>